<keyword evidence="1" id="KW-0472">Membrane</keyword>
<reference evidence="2 3" key="1">
    <citation type="journal article" date="2014" name="Int. J. Syst. Evol. Microbiol.">
        <title>Complete genome sequence of Corynebacterium casei LMG S-19264T (=DSM 44701T), isolated from a smear-ripened cheese.</title>
        <authorList>
            <consortium name="US DOE Joint Genome Institute (JGI-PGF)"/>
            <person name="Walter F."/>
            <person name="Albersmeier A."/>
            <person name="Kalinowski J."/>
            <person name="Ruckert C."/>
        </authorList>
    </citation>
    <scope>NUCLEOTIDE SEQUENCE [LARGE SCALE GENOMIC DNA]</scope>
    <source>
        <strain evidence="2 3">NBRC 110095</strain>
    </source>
</reference>
<protein>
    <submittedName>
        <fullName evidence="2">Uncharacterized protein</fullName>
    </submittedName>
</protein>
<sequence>MTEELILKIGIALGSILIAQALIPIFKEIYHRWRRKQLFKRYLAAHVGKTLANFGSEEPIDVVQKTHGIGEPDWLLRLKKAGRGVPPSIIAGHLAIELTLSETGHDQQYIPYLFYLDAADIPLQHDSQLWELSGKTASCAMNYLLTQQQIMSAIKAQYSGFFFELIKSQQREERERWCKGAKFILNDMTEHYLDALALDAQVRHYRN</sequence>
<accession>A0AA37T6V0</accession>
<keyword evidence="1" id="KW-0812">Transmembrane</keyword>
<evidence type="ECO:0000313" key="3">
    <source>
        <dbReference type="Proteomes" id="UP001156870"/>
    </source>
</evidence>
<evidence type="ECO:0000313" key="2">
    <source>
        <dbReference type="EMBL" id="GLS28080.1"/>
    </source>
</evidence>
<dbReference type="EMBL" id="BSPD01000101">
    <property type="protein sequence ID" value="GLS28080.1"/>
    <property type="molecule type" value="Genomic_DNA"/>
</dbReference>
<evidence type="ECO:0000256" key="1">
    <source>
        <dbReference type="SAM" id="Phobius"/>
    </source>
</evidence>
<organism evidence="2 3">
    <name type="scientific">Marinibactrum halimedae</name>
    <dbReference type="NCBI Taxonomy" id="1444977"/>
    <lineage>
        <taxon>Bacteria</taxon>
        <taxon>Pseudomonadati</taxon>
        <taxon>Pseudomonadota</taxon>
        <taxon>Gammaproteobacteria</taxon>
        <taxon>Cellvibrionales</taxon>
        <taxon>Cellvibrionaceae</taxon>
        <taxon>Marinibactrum</taxon>
    </lineage>
</organism>
<keyword evidence="1" id="KW-1133">Transmembrane helix</keyword>
<feature type="transmembrane region" description="Helical" evidence="1">
    <location>
        <begin position="6"/>
        <end position="26"/>
    </location>
</feature>
<proteinExistence type="predicted"/>
<gene>
    <name evidence="2" type="ORF">GCM10007877_37990</name>
</gene>
<dbReference type="RefSeq" id="WP_232595560.1">
    <property type="nucleotide sequence ID" value="NZ_BSPD01000101.1"/>
</dbReference>
<comment type="caution">
    <text evidence="2">The sequence shown here is derived from an EMBL/GenBank/DDBJ whole genome shotgun (WGS) entry which is preliminary data.</text>
</comment>
<keyword evidence="3" id="KW-1185">Reference proteome</keyword>
<dbReference type="AlphaFoldDB" id="A0AA37T6V0"/>
<name>A0AA37T6V0_9GAMM</name>
<dbReference type="Proteomes" id="UP001156870">
    <property type="component" value="Unassembled WGS sequence"/>
</dbReference>